<dbReference type="Pfam" id="PF04410">
    <property type="entry name" value="Gar1"/>
    <property type="match status" value="1"/>
</dbReference>
<evidence type="ECO:0000256" key="2">
    <source>
        <dbReference type="ARBA" id="ARBA00009801"/>
    </source>
</evidence>
<evidence type="ECO:0000256" key="3">
    <source>
        <dbReference type="ARBA" id="ARBA00021438"/>
    </source>
</evidence>
<accession>A0ABV0YI11</accession>
<feature type="region of interest" description="Disordered" evidence="9">
    <location>
        <begin position="53"/>
        <end position="105"/>
    </location>
</feature>
<evidence type="ECO:0000256" key="1">
    <source>
        <dbReference type="ARBA" id="ARBA00004123"/>
    </source>
</evidence>
<feature type="region of interest" description="Disordered" evidence="9">
    <location>
        <begin position="328"/>
        <end position="372"/>
    </location>
</feature>
<dbReference type="InterPro" id="IPR007504">
    <property type="entry name" value="H/ACA_rnp_Gar1/Naf1"/>
</dbReference>
<evidence type="ECO:0000256" key="6">
    <source>
        <dbReference type="ARBA" id="ARBA00022553"/>
    </source>
</evidence>
<dbReference type="PANTHER" id="PTHR31633">
    <property type="entry name" value="H/ACA RIBONUCLEOPROTEIN COMPLEX NON-CORE SUBUNIT NAF1"/>
    <property type="match status" value="1"/>
</dbReference>
<feature type="compositionally biased region" description="Low complexity" evidence="9">
    <location>
        <begin position="164"/>
        <end position="182"/>
    </location>
</feature>
<dbReference type="Proteomes" id="UP001469553">
    <property type="component" value="Unassembled WGS sequence"/>
</dbReference>
<dbReference type="Gene3D" id="2.40.10.230">
    <property type="entry name" value="Probable tRNA pseudouridine synthase domain"/>
    <property type="match status" value="1"/>
</dbReference>
<reference evidence="10 11" key="1">
    <citation type="submission" date="2021-06" db="EMBL/GenBank/DDBJ databases">
        <authorList>
            <person name="Palmer J.M."/>
        </authorList>
    </citation>
    <scope>NUCLEOTIDE SEQUENCE [LARGE SCALE GENOMIC DNA]</scope>
    <source>
        <strain evidence="10 11">AS_MEX2019</strain>
        <tissue evidence="10">Muscle</tissue>
    </source>
</reference>
<keyword evidence="7" id="KW-0694">RNA-binding</keyword>
<keyword evidence="5" id="KW-0698">rRNA processing</keyword>
<dbReference type="SUPFAM" id="SSF50447">
    <property type="entry name" value="Translation proteins"/>
    <property type="match status" value="1"/>
</dbReference>
<keyword evidence="11" id="KW-1185">Reference proteome</keyword>
<sequence length="387" mass="42751">MIPSTFPKMDRSLPDYDKHNLPMEDMEEMEVIMTTQLESLLVTREDAIQTQTEETDRMPSGSVGKNEDCVGEESNKCFHPETSNPLTTGLPEMNSHNLSSKKEGKEMDVTMVTDVEHVSVTRDDATPANIQTRAVEMGAVQTAATLPVDFVCETECLDEDSDSDTSSSSSSSSTSSSSSSSSPAPIFEDDDEGFSQPAPIKARDEVLVEELPAVEDVSVTLPEEAELQPVGTVSSIVQQLVIIQSLKDTPPLNEDSILFRSDRVAVGKVFEVFGPVYSPLYILRFNSSDQITSKGLTEGLTVYYAPALKEYTEYILTQQLKLLKGSDASWKNDEEPPEEALDYSDDEKEQEAKRKTRNHKKKENGNIGNPTNITFQFKNTLLIPKGN</sequence>
<evidence type="ECO:0000256" key="5">
    <source>
        <dbReference type="ARBA" id="ARBA00022552"/>
    </source>
</evidence>
<protein>
    <recommendedName>
        <fullName evidence="3">H/ACA ribonucleoprotein complex non-core subunit NAF1</fullName>
    </recommendedName>
</protein>
<evidence type="ECO:0000313" key="11">
    <source>
        <dbReference type="Proteomes" id="UP001469553"/>
    </source>
</evidence>
<gene>
    <name evidence="10" type="ORF">AMECASPLE_031375</name>
</gene>
<dbReference type="PANTHER" id="PTHR31633:SF1">
    <property type="entry name" value="H_ACA RIBONUCLEOPROTEIN COMPLEX NON-CORE SUBUNIT NAF1"/>
    <property type="match status" value="1"/>
</dbReference>
<proteinExistence type="inferred from homology"/>
<feature type="compositionally biased region" description="Basic and acidic residues" evidence="9">
    <location>
        <begin position="65"/>
        <end position="79"/>
    </location>
</feature>
<evidence type="ECO:0000256" key="7">
    <source>
        <dbReference type="ARBA" id="ARBA00022884"/>
    </source>
</evidence>
<organism evidence="10 11">
    <name type="scientific">Ameca splendens</name>
    <dbReference type="NCBI Taxonomy" id="208324"/>
    <lineage>
        <taxon>Eukaryota</taxon>
        <taxon>Metazoa</taxon>
        <taxon>Chordata</taxon>
        <taxon>Craniata</taxon>
        <taxon>Vertebrata</taxon>
        <taxon>Euteleostomi</taxon>
        <taxon>Actinopterygii</taxon>
        <taxon>Neopterygii</taxon>
        <taxon>Teleostei</taxon>
        <taxon>Neoteleostei</taxon>
        <taxon>Acanthomorphata</taxon>
        <taxon>Ovalentaria</taxon>
        <taxon>Atherinomorphae</taxon>
        <taxon>Cyprinodontiformes</taxon>
        <taxon>Goodeidae</taxon>
        <taxon>Ameca</taxon>
    </lineage>
</organism>
<evidence type="ECO:0000256" key="4">
    <source>
        <dbReference type="ARBA" id="ARBA00022517"/>
    </source>
</evidence>
<dbReference type="InterPro" id="IPR040309">
    <property type="entry name" value="Naf1"/>
</dbReference>
<comment type="similarity">
    <text evidence="2">Belongs to the NAF1 family.</text>
</comment>
<feature type="compositionally biased region" description="Acidic residues" evidence="9">
    <location>
        <begin position="335"/>
        <end position="349"/>
    </location>
</feature>
<keyword evidence="8" id="KW-0539">Nucleus</keyword>
<dbReference type="InterPro" id="IPR009000">
    <property type="entry name" value="Transl_B-barrel_sf"/>
</dbReference>
<dbReference type="InterPro" id="IPR038664">
    <property type="entry name" value="Gar1/Naf1_Cbf5-bd_sf"/>
</dbReference>
<evidence type="ECO:0000256" key="9">
    <source>
        <dbReference type="SAM" id="MobiDB-lite"/>
    </source>
</evidence>
<evidence type="ECO:0000256" key="8">
    <source>
        <dbReference type="ARBA" id="ARBA00023242"/>
    </source>
</evidence>
<name>A0ABV0YI11_9TELE</name>
<dbReference type="EMBL" id="JAHRIP010032103">
    <property type="protein sequence ID" value="MEQ2293250.1"/>
    <property type="molecule type" value="Genomic_DNA"/>
</dbReference>
<keyword evidence="4" id="KW-0690">Ribosome biogenesis</keyword>
<keyword evidence="6" id="KW-0597">Phosphoprotein</keyword>
<comment type="subcellular location">
    <subcellularLocation>
        <location evidence="1">Nucleus</location>
    </subcellularLocation>
</comment>
<feature type="region of interest" description="Disordered" evidence="9">
    <location>
        <begin position="157"/>
        <end position="195"/>
    </location>
</feature>
<comment type="caution">
    <text evidence="10">The sequence shown here is derived from an EMBL/GenBank/DDBJ whole genome shotgun (WGS) entry which is preliminary data.</text>
</comment>
<evidence type="ECO:0000313" key="10">
    <source>
        <dbReference type="EMBL" id="MEQ2293250.1"/>
    </source>
</evidence>